<evidence type="ECO:0000313" key="11">
    <source>
        <dbReference type="EMBL" id="VDN42893.1"/>
    </source>
</evidence>
<keyword evidence="12" id="KW-1185">Reference proteome</keyword>
<feature type="domain" description="Exonuclease" evidence="10">
    <location>
        <begin position="17"/>
        <end position="158"/>
    </location>
</feature>
<dbReference type="OrthoDB" id="8191639at2759"/>
<dbReference type="SUPFAM" id="SSF53098">
    <property type="entry name" value="Ribonuclease H-like"/>
    <property type="match status" value="1"/>
</dbReference>
<protein>
    <recommendedName>
        <fullName evidence="3">RNA exonuclease 4</fullName>
    </recommendedName>
</protein>
<dbReference type="GO" id="GO:0008408">
    <property type="term" value="F:3'-5' exonuclease activity"/>
    <property type="evidence" value="ECO:0007669"/>
    <property type="project" value="InterPro"/>
</dbReference>
<dbReference type="GO" id="GO:0005634">
    <property type="term" value="C:nucleus"/>
    <property type="evidence" value="ECO:0007669"/>
    <property type="project" value="UniProtKB-SubCell"/>
</dbReference>
<dbReference type="PANTHER" id="PTHR12801">
    <property type="entry name" value="RNA EXONUCLEASE REXO1 / RECO3 FAMILY MEMBER-RELATED"/>
    <property type="match status" value="1"/>
</dbReference>
<keyword evidence="6" id="KW-0378">Hydrolase</keyword>
<evidence type="ECO:0000256" key="5">
    <source>
        <dbReference type="ARBA" id="ARBA00022722"/>
    </source>
</evidence>
<evidence type="ECO:0000313" key="12">
    <source>
        <dbReference type="Proteomes" id="UP000271098"/>
    </source>
</evidence>
<evidence type="ECO:0000256" key="8">
    <source>
        <dbReference type="ARBA" id="ARBA00023242"/>
    </source>
</evidence>
<accession>A0A183EU40</accession>
<sequence>VRHPSLVQVFCRHGITKEVALDCEFVAKGSLQLENMLARVSIVNSDLECLYDEYVKPQEEVTNYRTHVSGIRPKDIENGKDFHKVQKEVQEIVRGRILVGHDLEHDFMALKYSHRRDLVRDTSDYRIPDKYGKPKLKELAKELLGIDIQQGEHDSVSD</sequence>
<dbReference type="Proteomes" id="UP000271098">
    <property type="component" value="Unassembled WGS sequence"/>
</dbReference>
<evidence type="ECO:0000259" key="10">
    <source>
        <dbReference type="SMART" id="SM00479"/>
    </source>
</evidence>
<dbReference type="InterPro" id="IPR037431">
    <property type="entry name" value="REX4_DEDDh_dom"/>
</dbReference>
<keyword evidence="8" id="KW-0539">Nucleus</keyword>
<name>A0A183EU40_9BILA</name>
<reference evidence="11 12" key="2">
    <citation type="submission" date="2018-11" db="EMBL/GenBank/DDBJ databases">
        <authorList>
            <consortium name="Pathogen Informatics"/>
        </authorList>
    </citation>
    <scope>NUCLEOTIDE SEQUENCE [LARGE SCALE GENOMIC DNA]</scope>
</reference>
<dbReference type="InterPro" id="IPR036397">
    <property type="entry name" value="RNaseH_sf"/>
</dbReference>
<reference evidence="13" key="1">
    <citation type="submission" date="2016-06" db="UniProtKB">
        <authorList>
            <consortium name="WormBaseParasite"/>
        </authorList>
    </citation>
    <scope>IDENTIFICATION</scope>
</reference>
<dbReference type="InterPro" id="IPR013520">
    <property type="entry name" value="Ribonucl_H"/>
</dbReference>
<evidence type="ECO:0000256" key="9">
    <source>
        <dbReference type="ARBA" id="ARBA00025599"/>
    </source>
</evidence>
<dbReference type="InterPro" id="IPR047021">
    <property type="entry name" value="REXO1/3/4-like"/>
</dbReference>
<dbReference type="GO" id="GO:0003676">
    <property type="term" value="F:nucleic acid binding"/>
    <property type="evidence" value="ECO:0007669"/>
    <property type="project" value="InterPro"/>
</dbReference>
<evidence type="ECO:0000256" key="7">
    <source>
        <dbReference type="ARBA" id="ARBA00022839"/>
    </source>
</evidence>
<dbReference type="InterPro" id="IPR012337">
    <property type="entry name" value="RNaseH-like_sf"/>
</dbReference>
<dbReference type="SMART" id="SM00479">
    <property type="entry name" value="EXOIII"/>
    <property type="match status" value="1"/>
</dbReference>
<comment type="subcellular location">
    <subcellularLocation>
        <location evidence="1">Nucleus</location>
    </subcellularLocation>
</comment>
<dbReference type="AlphaFoldDB" id="A0A183EU40"/>
<evidence type="ECO:0000256" key="6">
    <source>
        <dbReference type="ARBA" id="ARBA00022801"/>
    </source>
</evidence>
<evidence type="ECO:0000313" key="13">
    <source>
        <dbReference type="WBParaSite" id="GPUH_0002451101-mRNA-1"/>
    </source>
</evidence>
<proteinExistence type="inferred from homology"/>
<dbReference type="GO" id="GO:0006364">
    <property type="term" value="P:rRNA processing"/>
    <property type="evidence" value="ECO:0007669"/>
    <property type="project" value="UniProtKB-KW"/>
</dbReference>
<comment type="similarity">
    <text evidence="2">Belongs to the REXO4 family.</text>
</comment>
<dbReference type="EMBL" id="UYRT01101270">
    <property type="protein sequence ID" value="VDN42893.1"/>
    <property type="molecule type" value="Genomic_DNA"/>
</dbReference>
<evidence type="ECO:0000256" key="1">
    <source>
        <dbReference type="ARBA" id="ARBA00004123"/>
    </source>
</evidence>
<evidence type="ECO:0000256" key="3">
    <source>
        <dbReference type="ARBA" id="ARBA00016937"/>
    </source>
</evidence>
<dbReference type="PANTHER" id="PTHR12801:SF45">
    <property type="entry name" value="RNA EXONUCLEASE 4"/>
    <property type="match status" value="1"/>
</dbReference>
<dbReference type="WBParaSite" id="GPUH_0002451101-mRNA-1">
    <property type="protein sequence ID" value="GPUH_0002451101-mRNA-1"/>
    <property type="gene ID" value="GPUH_0002451101"/>
</dbReference>
<dbReference type="Pfam" id="PF00929">
    <property type="entry name" value="RNase_T"/>
    <property type="match status" value="1"/>
</dbReference>
<comment type="function">
    <text evidence="9">Exoribonuclease involved in ribosome biosynthesis. Involved in the processing of ITS1, the internal transcribed spacer localized between the 18S and 5.8S rRNAs.</text>
</comment>
<keyword evidence="7" id="KW-0269">Exonuclease</keyword>
<evidence type="ECO:0000256" key="4">
    <source>
        <dbReference type="ARBA" id="ARBA00022552"/>
    </source>
</evidence>
<dbReference type="Gene3D" id="3.30.420.10">
    <property type="entry name" value="Ribonuclease H-like superfamily/Ribonuclease H"/>
    <property type="match status" value="1"/>
</dbReference>
<dbReference type="CDD" id="cd06144">
    <property type="entry name" value="REX4_like"/>
    <property type="match status" value="1"/>
</dbReference>
<keyword evidence="5" id="KW-0540">Nuclease</keyword>
<evidence type="ECO:0000256" key="2">
    <source>
        <dbReference type="ARBA" id="ARBA00010489"/>
    </source>
</evidence>
<gene>
    <name evidence="11" type="ORF">GPUH_LOCUS24482</name>
</gene>
<keyword evidence="4" id="KW-0698">rRNA processing</keyword>
<organism evidence="13">
    <name type="scientific">Gongylonema pulchrum</name>
    <dbReference type="NCBI Taxonomy" id="637853"/>
    <lineage>
        <taxon>Eukaryota</taxon>
        <taxon>Metazoa</taxon>
        <taxon>Ecdysozoa</taxon>
        <taxon>Nematoda</taxon>
        <taxon>Chromadorea</taxon>
        <taxon>Rhabditida</taxon>
        <taxon>Spirurina</taxon>
        <taxon>Spiruromorpha</taxon>
        <taxon>Spiruroidea</taxon>
        <taxon>Gongylonematidae</taxon>
        <taxon>Gongylonema</taxon>
    </lineage>
</organism>